<dbReference type="EMBL" id="VYQF01000002">
    <property type="protein sequence ID" value="KAA9039551.1"/>
    <property type="molecule type" value="Genomic_DNA"/>
</dbReference>
<sequence>MTFSKKILSFFKSLHLHADLPPGVEVLNPFKDKTTFNLCDNFYSKYYNDSNSRYLILGINPGRFGGGITGIPFTDPIRLQTICGIENNFQKKQELSSVFVYEMIHAFGGPEFFYNNFYISSISPLGFTKDNKNLNYYDDRKLENSIKDFVIECLKQQLRFGLKTDIVFCFGEGKNLAYLTRLNNEMKFFDKIVALPHPRFIMQYKLKKKDEYIDQYLRELSVVTSNRL</sequence>
<dbReference type="InterPro" id="IPR036895">
    <property type="entry name" value="Uracil-DNA_glycosylase-like_sf"/>
</dbReference>
<dbReference type="CDD" id="cd19375">
    <property type="entry name" value="UDG-F3-like_SMUG2"/>
    <property type="match status" value="1"/>
</dbReference>
<gene>
    <name evidence="2" type="ORF">FW778_12105</name>
</gene>
<protein>
    <submittedName>
        <fullName evidence="2">SMUG2 DNA glycosylase family protein</fullName>
    </submittedName>
</protein>
<feature type="domain" description="Uracil-DNA glycosylase-like" evidence="1">
    <location>
        <begin position="45"/>
        <end position="220"/>
    </location>
</feature>
<dbReference type="InterPro" id="IPR032579">
    <property type="entry name" value="Phe_SMUG2-like"/>
</dbReference>
<dbReference type="Proteomes" id="UP000326903">
    <property type="component" value="Unassembled WGS sequence"/>
</dbReference>
<dbReference type="Pfam" id="PF03167">
    <property type="entry name" value="UDG"/>
    <property type="match status" value="1"/>
</dbReference>
<dbReference type="AlphaFoldDB" id="A0A5J5IHJ5"/>
<proteinExistence type="predicted"/>
<dbReference type="RefSeq" id="WP_150414962.1">
    <property type="nucleotide sequence ID" value="NZ_VYQF01000002.1"/>
</dbReference>
<dbReference type="InterPro" id="IPR005122">
    <property type="entry name" value="Uracil-DNA_glycosylase-like"/>
</dbReference>
<accession>A0A5J5IHJ5</accession>
<comment type="caution">
    <text evidence="2">The sequence shown here is derived from an EMBL/GenBank/DDBJ whole genome shotgun (WGS) entry which is preliminary data.</text>
</comment>
<dbReference type="SUPFAM" id="SSF52141">
    <property type="entry name" value="Uracil-DNA glycosylase-like"/>
    <property type="match status" value="1"/>
</dbReference>
<evidence type="ECO:0000259" key="1">
    <source>
        <dbReference type="Pfam" id="PF03167"/>
    </source>
</evidence>
<name>A0A5J5IHJ5_9BACT</name>
<organism evidence="2 3">
    <name type="scientific">Ginsengibacter hankyongi</name>
    <dbReference type="NCBI Taxonomy" id="2607284"/>
    <lineage>
        <taxon>Bacteria</taxon>
        <taxon>Pseudomonadati</taxon>
        <taxon>Bacteroidota</taxon>
        <taxon>Chitinophagia</taxon>
        <taxon>Chitinophagales</taxon>
        <taxon>Chitinophagaceae</taxon>
        <taxon>Ginsengibacter</taxon>
    </lineage>
</organism>
<keyword evidence="3" id="KW-1185">Reference proteome</keyword>
<evidence type="ECO:0000313" key="3">
    <source>
        <dbReference type="Proteomes" id="UP000326903"/>
    </source>
</evidence>
<reference evidence="2 3" key="1">
    <citation type="submission" date="2019-09" db="EMBL/GenBank/DDBJ databases">
        <title>Draft genome sequence of Ginsengibacter sp. BR5-29.</title>
        <authorList>
            <person name="Im W.-T."/>
        </authorList>
    </citation>
    <scope>NUCLEOTIDE SEQUENCE [LARGE SCALE GENOMIC DNA]</scope>
    <source>
        <strain evidence="2 3">BR5-29</strain>
    </source>
</reference>
<dbReference type="Gene3D" id="3.40.470.10">
    <property type="entry name" value="Uracil-DNA glycosylase-like domain"/>
    <property type="match status" value="1"/>
</dbReference>
<evidence type="ECO:0000313" key="2">
    <source>
        <dbReference type="EMBL" id="KAA9039551.1"/>
    </source>
</evidence>